<proteinExistence type="inferred from homology"/>
<dbReference type="InterPro" id="IPR036510">
    <property type="entry name" value="Ribosomal_bS20_sf"/>
</dbReference>
<dbReference type="FunCoup" id="A0A540V9R9">
    <property type="interactions" value="367"/>
</dbReference>
<evidence type="ECO:0000256" key="7">
    <source>
        <dbReference type="ARBA" id="ARBA00035136"/>
    </source>
</evidence>
<comment type="similarity">
    <text evidence="2 8">Belongs to the bacterial ribosomal protein bS20 family.</text>
</comment>
<name>A0A540V9R9_9CHLR</name>
<accession>A0A540V9R9</accession>
<keyword evidence="5 8" id="KW-0689">Ribosomal protein</keyword>
<evidence type="ECO:0000256" key="3">
    <source>
        <dbReference type="ARBA" id="ARBA00022730"/>
    </source>
</evidence>
<evidence type="ECO:0000313" key="10">
    <source>
        <dbReference type="EMBL" id="TQE93527.1"/>
    </source>
</evidence>
<dbReference type="NCBIfam" id="TIGR00029">
    <property type="entry name" value="S20"/>
    <property type="match status" value="1"/>
</dbReference>
<evidence type="ECO:0000256" key="2">
    <source>
        <dbReference type="ARBA" id="ARBA00007634"/>
    </source>
</evidence>
<dbReference type="GO" id="GO:0070181">
    <property type="term" value="F:small ribosomal subunit rRNA binding"/>
    <property type="evidence" value="ECO:0007669"/>
    <property type="project" value="TreeGrafter"/>
</dbReference>
<dbReference type="AlphaFoldDB" id="A0A540V9R9"/>
<dbReference type="FunFam" id="1.20.58.110:FF:000001">
    <property type="entry name" value="30S ribosomal protein S20"/>
    <property type="match status" value="1"/>
</dbReference>
<comment type="function">
    <text evidence="1 8">Binds directly to 16S ribosomal RNA.</text>
</comment>
<evidence type="ECO:0000313" key="11">
    <source>
        <dbReference type="Proteomes" id="UP000317371"/>
    </source>
</evidence>
<evidence type="ECO:0000256" key="8">
    <source>
        <dbReference type="HAMAP-Rule" id="MF_00500"/>
    </source>
</evidence>
<keyword evidence="6 8" id="KW-0687">Ribonucleoprotein</keyword>
<evidence type="ECO:0000256" key="5">
    <source>
        <dbReference type="ARBA" id="ARBA00022980"/>
    </source>
</evidence>
<dbReference type="GO" id="GO:0003735">
    <property type="term" value="F:structural constituent of ribosome"/>
    <property type="evidence" value="ECO:0007669"/>
    <property type="project" value="InterPro"/>
</dbReference>
<keyword evidence="3 8" id="KW-0699">rRNA-binding</keyword>
<dbReference type="Gene3D" id="1.20.58.110">
    <property type="entry name" value="Ribosomal protein S20"/>
    <property type="match status" value="1"/>
</dbReference>
<comment type="caution">
    <text evidence="10">The sequence shown here is derived from an EMBL/GenBank/DDBJ whole genome shotgun (WGS) entry which is preliminary data.</text>
</comment>
<dbReference type="OrthoDB" id="9808392at2"/>
<dbReference type="GO" id="GO:0006412">
    <property type="term" value="P:translation"/>
    <property type="evidence" value="ECO:0007669"/>
    <property type="project" value="UniProtKB-UniRule"/>
</dbReference>
<keyword evidence="4 8" id="KW-0694">RNA-binding</keyword>
<dbReference type="HAMAP" id="MF_00500">
    <property type="entry name" value="Ribosomal_bS20"/>
    <property type="match status" value="1"/>
</dbReference>
<protein>
    <recommendedName>
        <fullName evidence="7 8">Small ribosomal subunit protein bS20</fullName>
    </recommendedName>
</protein>
<evidence type="ECO:0000256" key="9">
    <source>
        <dbReference type="SAM" id="MobiDB-lite"/>
    </source>
</evidence>
<organism evidence="10 11">
    <name type="scientific">Litorilinea aerophila</name>
    <dbReference type="NCBI Taxonomy" id="1204385"/>
    <lineage>
        <taxon>Bacteria</taxon>
        <taxon>Bacillati</taxon>
        <taxon>Chloroflexota</taxon>
        <taxon>Caldilineae</taxon>
        <taxon>Caldilineales</taxon>
        <taxon>Caldilineaceae</taxon>
        <taxon>Litorilinea</taxon>
    </lineage>
</organism>
<reference evidence="10 11" key="1">
    <citation type="submission" date="2019-06" db="EMBL/GenBank/DDBJ databases">
        <title>Genome sequence of Litorilinea aerophila BAA-2444.</title>
        <authorList>
            <person name="Maclea K.S."/>
            <person name="Maurais E.G."/>
            <person name="Iannazzi L.C."/>
        </authorList>
    </citation>
    <scope>NUCLEOTIDE SEQUENCE [LARGE SCALE GENOMIC DNA]</scope>
    <source>
        <strain evidence="10 11">ATCC BAA-2444</strain>
    </source>
</reference>
<dbReference type="PANTHER" id="PTHR33398">
    <property type="entry name" value="30S RIBOSOMAL PROTEIN S20"/>
    <property type="match status" value="1"/>
</dbReference>
<dbReference type="GO" id="GO:0005829">
    <property type="term" value="C:cytosol"/>
    <property type="evidence" value="ECO:0007669"/>
    <property type="project" value="TreeGrafter"/>
</dbReference>
<evidence type="ECO:0000256" key="4">
    <source>
        <dbReference type="ARBA" id="ARBA00022884"/>
    </source>
</evidence>
<dbReference type="InParanoid" id="A0A540V9R9"/>
<evidence type="ECO:0000256" key="1">
    <source>
        <dbReference type="ARBA" id="ARBA00003134"/>
    </source>
</evidence>
<evidence type="ECO:0000256" key="6">
    <source>
        <dbReference type="ARBA" id="ARBA00023274"/>
    </source>
</evidence>
<keyword evidence="11" id="KW-1185">Reference proteome</keyword>
<dbReference type="GO" id="GO:0015935">
    <property type="term" value="C:small ribosomal subunit"/>
    <property type="evidence" value="ECO:0007669"/>
    <property type="project" value="TreeGrafter"/>
</dbReference>
<sequence>MANIKSAEKRNRQRLKREARNRVIRGRTRTALKKARLAIANGDPNAAELVRLAERALDRAAAKGVIHRNNAARRKSRLYRALQKALA</sequence>
<dbReference type="Pfam" id="PF01649">
    <property type="entry name" value="Ribosomal_S20p"/>
    <property type="match status" value="1"/>
</dbReference>
<dbReference type="SUPFAM" id="SSF46992">
    <property type="entry name" value="Ribosomal protein S20"/>
    <property type="match status" value="1"/>
</dbReference>
<dbReference type="PANTHER" id="PTHR33398:SF1">
    <property type="entry name" value="SMALL RIBOSOMAL SUBUNIT PROTEIN BS20C"/>
    <property type="match status" value="1"/>
</dbReference>
<dbReference type="InterPro" id="IPR002583">
    <property type="entry name" value="Ribosomal_bS20"/>
</dbReference>
<dbReference type="RefSeq" id="WP_141612135.1">
    <property type="nucleotide sequence ID" value="NZ_VIGC02000038.1"/>
</dbReference>
<gene>
    <name evidence="8" type="primary">rpsT</name>
    <name evidence="10" type="ORF">FKZ61_21035</name>
</gene>
<dbReference type="Proteomes" id="UP000317371">
    <property type="component" value="Unassembled WGS sequence"/>
</dbReference>
<feature type="region of interest" description="Disordered" evidence="9">
    <location>
        <begin position="1"/>
        <end position="20"/>
    </location>
</feature>
<dbReference type="EMBL" id="VIGC01000038">
    <property type="protein sequence ID" value="TQE93527.1"/>
    <property type="molecule type" value="Genomic_DNA"/>
</dbReference>